<dbReference type="WBParaSite" id="TCNE_0000227001-mRNA-1">
    <property type="protein sequence ID" value="TCNE_0000227001-mRNA-1"/>
    <property type="gene ID" value="TCNE_0000227001"/>
</dbReference>
<evidence type="ECO:0000313" key="2">
    <source>
        <dbReference type="Proteomes" id="UP000050794"/>
    </source>
</evidence>
<gene>
    <name evidence="1" type="ORF">TCNE_LOCUS2270</name>
</gene>
<protein>
    <submittedName>
        <fullName evidence="3">SUZ domain-containing protein</fullName>
    </submittedName>
</protein>
<organism evidence="2 3">
    <name type="scientific">Toxocara canis</name>
    <name type="common">Canine roundworm</name>
    <dbReference type="NCBI Taxonomy" id="6265"/>
    <lineage>
        <taxon>Eukaryota</taxon>
        <taxon>Metazoa</taxon>
        <taxon>Ecdysozoa</taxon>
        <taxon>Nematoda</taxon>
        <taxon>Chromadorea</taxon>
        <taxon>Rhabditida</taxon>
        <taxon>Spirurina</taxon>
        <taxon>Ascaridomorpha</taxon>
        <taxon>Ascaridoidea</taxon>
        <taxon>Toxocaridae</taxon>
        <taxon>Toxocara</taxon>
    </lineage>
</organism>
<evidence type="ECO:0000313" key="3">
    <source>
        <dbReference type="WBParaSite" id="TCNE_0000227001-mRNA-1"/>
    </source>
</evidence>
<keyword evidence="2" id="KW-1185">Reference proteome</keyword>
<evidence type="ECO:0000313" key="1">
    <source>
        <dbReference type="EMBL" id="VDM27777.1"/>
    </source>
</evidence>
<accession>A0A183U1A0</accession>
<sequence>MICGRKWTSDARSRTAALRKNTSSGREEKKELSERQVEIDDLGCLSQQIWPCNVSNGLYIIIVSLTDWGGFLDEEWMAENPMMQCPNFTTSYRSTVVEKFLVKNGREEVIVRNAAVFRYSMAMIQPGQQPMQIGPNQYVQAAQMQPRAPISINDALSRLPPEVQQVAQQQINAEPNPERKKQIALNIIQTHRMRIPQSYQNSGPMSGSAVMVNMGGSQQVGMTSGTPYLLLHSFSFTFHSKKARHLDNL</sequence>
<dbReference type="Proteomes" id="UP000050794">
    <property type="component" value="Unassembled WGS sequence"/>
</dbReference>
<dbReference type="AlphaFoldDB" id="A0A183U1A0"/>
<reference evidence="3" key="1">
    <citation type="submission" date="2016-06" db="UniProtKB">
        <authorList>
            <consortium name="WormBaseParasite"/>
        </authorList>
    </citation>
    <scope>IDENTIFICATION</scope>
</reference>
<name>A0A183U1A0_TOXCA</name>
<proteinExistence type="predicted"/>
<dbReference type="EMBL" id="UYWY01002167">
    <property type="protein sequence ID" value="VDM27777.1"/>
    <property type="molecule type" value="Genomic_DNA"/>
</dbReference>
<reference evidence="1 2" key="2">
    <citation type="submission" date="2018-11" db="EMBL/GenBank/DDBJ databases">
        <authorList>
            <consortium name="Pathogen Informatics"/>
        </authorList>
    </citation>
    <scope>NUCLEOTIDE SEQUENCE [LARGE SCALE GENOMIC DNA]</scope>
</reference>